<organism evidence="2 3">
    <name type="scientific">Candolleomyces eurysporus</name>
    <dbReference type="NCBI Taxonomy" id="2828524"/>
    <lineage>
        <taxon>Eukaryota</taxon>
        <taxon>Fungi</taxon>
        <taxon>Dikarya</taxon>
        <taxon>Basidiomycota</taxon>
        <taxon>Agaricomycotina</taxon>
        <taxon>Agaricomycetes</taxon>
        <taxon>Agaricomycetidae</taxon>
        <taxon>Agaricales</taxon>
        <taxon>Agaricineae</taxon>
        <taxon>Psathyrellaceae</taxon>
        <taxon>Candolleomyces</taxon>
    </lineage>
</organism>
<dbReference type="Proteomes" id="UP001140091">
    <property type="component" value="Unassembled WGS sequence"/>
</dbReference>
<gene>
    <name evidence="2" type="ORF">H1R20_g3018</name>
</gene>
<keyword evidence="3" id="KW-1185">Reference proteome</keyword>
<feature type="region of interest" description="Disordered" evidence="1">
    <location>
        <begin position="28"/>
        <end position="57"/>
    </location>
</feature>
<protein>
    <recommendedName>
        <fullName evidence="4">F-box domain-containing protein</fullName>
    </recommendedName>
</protein>
<evidence type="ECO:0000313" key="3">
    <source>
        <dbReference type="Proteomes" id="UP001140091"/>
    </source>
</evidence>
<reference evidence="2" key="1">
    <citation type="submission" date="2022-06" db="EMBL/GenBank/DDBJ databases">
        <title>Genome Sequence of Candolleomyces eurysporus.</title>
        <authorList>
            <person name="Buettner E."/>
        </authorList>
    </citation>
    <scope>NUCLEOTIDE SEQUENCE</scope>
    <source>
        <strain evidence="2">VTCC 930004</strain>
    </source>
</reference>
<accession>A0A9W8JGF6</accession>
<proteinExistence type="predicted"/>
<dbReference type="OrthoDB" id="2899362at2759"/>
<evidence type="ECO:0000313" key="2">
    <source>
        <dbReference type="EMBL" id="KAJ2934127.1"/>
    </source>
</evidence>
<dbReference type="AlphaFoldDB" id="A0A9W8JGF6"/>
<name>A0A9W8JGF6_9AGAR</name>
<sequence>MNQYSDLDSIFHCHPATPHLFGFEELQQQQPTKSFIPQQSPQPQSQAPPYLRGAPTNGGVIDTLPSELLCLIFESYLEPSSPSTVGTPSEIDPYTTRTTSPHGFFSISREYIRTPIPLTHVCRSWRHAAIGHTRLWSSVAFALANGRNYQDDRDQAPREKFAYLYADGFEDFEFFARGKLQLLNLFLRRAGDAPLSISFSASVLTSTSCWSFSRDFRLVHEALELICLYSRTWKALRIELDQGWSIETFLELLVRSPAVVGGGFESLQSLHLELLTTSDGEDLEPDQRPAAVMHLRLMVKDVYRVLLRRAPGLTDITLDREFFLCAEKSKYDACPSYQSRCPWDDIHCDDEFVPWTQLRNLTIHCHTISTRTVLGICSRASNLQTLKVRSVAPNFNVGQHLRPSSIALRHLRSLDVTLASEPRHLFAPLVLGPRLESVKVIVSSLPSRVSLRGRRSQRRWPLKMVLEPVDRMLAAAPSSSRHKVEVRCSVKKSCVKLDGSELDAVTSASAVSVDEQWMEENGLNALVGCGGKRVVEVYDC</sequence>
<comment type="caution">
    <text evidence="2">The sequence shown here is derived from an EMBL/GenBank/DDBJ whole genome shotgun (WGS) entry which is preliminary data.</text>
</comment>
<dbReference type="EMBL" id="JANBPK010000726">
    <property type="protein sequence ID" value="KAJ2934127.1"/>
    <property type="molecule type" value="Genomic_DNA"/>
</dbReference>
<feature type="compositionally biased region" description="Low complexity" evidence="1">
    <location>
        <begin position="37"/>
        <end position="49"/>
    </location>
</feature>
<feature type="non-terminal residue" evidence="2">
    <location>
        <position position="540"/>
    </location>
</feature>
<evidence type="ECO:0000256" key="1">
    <source>
        <dbReference type="SAM" id="MobiDB-lite"/>
    </source>
</evidence>
<evidence type="ECO:0008006" key="4">
    <source>
        <dbReference type="Google" id="ProtNLM"/>
    </source>
</evidence>